<dbReference type="PANTHER" id="PTHR33214:SF44">
    <property type="entry name" value="NON-SPECIFIC LIPID TRANSFER PROTEIN GPI-ANCHORED 33"/>
    <property type="match status" value="1"/>
</dbReference>
<evidence type="ECO:0000259" key="4">
    <source>
        <dbReference type="SMART" id="SM00499"/>
    </source>
</evidence>
<evidence type="ECO:0000313" key="6">
    <source>
        <dbReference type="Proteomes" id="UP001396334"/>
    </source>
</evidence>
<dbReference type="InterPro" id="IPR016140">
    <property type="entry name" value="Bifunc_inhib/LTP/seed_store"/>
</dbReference>
<proteinExistence type="predicted"/>
<keyword evidence="1" id="KW-0813">Transport</keyword>
<sequence length="95" mass="10106">MQRISLVALCAVALVVVLFSGETRMVEAAVCDPKQLAPCVPALATVAPSAECCGKLKEQQPCLCGYIKDPAFGQFVKNPNTKKVAAICKVPWPQC</sequence>
<gene>
    <name evidence="5" type="ORF">V6N11_074680</name>
</gene>
<dbReference type="SUPFAM" id="SSF47699">
    <property type="entry name" value="Bifunctional inhibitor/lipid-transfer protein/seed storage 2S albumin"/>
    <property type="match status" value="1"/>
</dbReference>
<feature type="domain" description="Bifunctional inhibitor/plant lipid transfer protein/seed storage helical" evidence="4">
    <location>
        <begin position="31"/>
        <end position="95"/>
    </location>
</feature>
<dbReference type="Proteomes" id="UP001396334">
    <property type="component" value="Unassembled WGS sequence"/>
</dbReference>
<dbReference type="InterPro" id="IPR036312">
    <property type="entry name" value="Bifun_inhib/LTP/seed_sf"/>
</dbReference>
<evidence type="ECO:0000256" key="3">
    <source>
        <dbReference type="SAM" id="SignalP"/>
    </source>
</evidence>
<name>A0ABR2R4Y2_9ROSI</name>
<evidence type="ECO:0000256" key="2">
    <source>
        <dbReference type="ARBA" id="ARBA00023121"/>
    </source>
</evidence>
<feature type="signal peptide" evidence="3">
    <location>
        <begin position="1"/>
        <end position="28"/>
    </location>
</feature>
<keyword evidence="3" id="KW-0732">Signal</keyword>
<reference evidence="5 6" key="1">
    <citation type="journal article" date="2024" name="G3 (Bethesda)">
        <title>Genome assembly of Hibiscus sabdariffa L. provides insights into metabolisms of medicinal natural products.</title>
        <authorList>
            <person name="Kim T."/>
        </authorList>
    </citation>
    <scope>NUCLEOTIDE SEQUENCE [LARGE SCALE GENOMIC DNA]</scope>
    <source>
        <strain evidence="5">TK-2024</strain>
        <tissue evidence="5">Old leaves</tissue>
    </source>
</reference>
<organism evidence="5 6">
    <name type="scientific">Hibiscus sabdariffa</name>
    <name type="common">roselle</name>
    <dbReference type="NCBI Taxonomy" id="183260"/>
    <lineage>
        <taxon>Eukaryota</taxon>
        <taxon>Viridiplantae</taxon>
        <taxon>Streptophyta</taxon>
        <taxon>Embryophyta</taxon>
        <taxon>Tracheophyta</taxon>
        <taxon>Spermatophyta</taxon>
        <taxon>Magnoliopsida</taxon>
        <taxon>eudicotyledons</taxon>
        <taxon>Gunneridae</taxon>
        <taxon>Pentapetalae</taxon>
        <taxon>rosids</taxon>
        <taxon>malvids</taxon>
        <taxon>Malvales</taxon>
        <taxon>Malvaceae</taxon>
        <taxon>Malvoideae</taxon>
        <taxon>Hibiscus</taxon>
    </lineage>
</organism>
<keyword evidence="6" id="KW-1185">Reference proteome</keyword>
<dbReference type="SMART" id="SM00499">
    <property type="entry name" value="AAI"/>
    <property type="match status" value="1"/>
</dbReference>
<dbReference type="CDD" id="cd01959">
    <property type="entry name" value="nsLTP2"/>
    <property type="match status" value="1"/>
</dbReference>
<protein>
    <recommendedName>
        <fullName evidence="4">Bifunctional inhibitor/plant lipid transfer protein/seed storage helical domain-containing protein</fullName>
    </recommendedName>
</protein>
<dbReference type="EMBL" id="JBBPBN010000026">
    <property type="protein sequence ID" value="KAK9007762.1"/>
    <property type="molecule type" value="Genomic_DNA"/>
</dbReference>
<dbReference type="Gene3D" id="1.10.110.10">
    <property type="entry name" value="Plant lipid-transfer and hydrophobic proteins"/>
    <property type="match status" value="1"/>
</dbReference>
<evidence type="ECO:0000313" key="5">
    <source>
        <dbReference type="EMBL" id="KAK9007762.1"/>
    </source>
</evidence>
<keyword evidence="2" id="KW-0446">Lipid-binding</keyword>
<dbReference type="PANTHER" id="PTHR33214">
    <property type="entry name" value="BIFUNCTIONAL INHIBITOR/LIPID-TRANSFER PROTEIN/SEED STORAGE 2S ALBUMIN SUPERFAMILY PROTEIN"/>
    <property type="match status" value="1"/>
</dbReference>
<comment type="caution">
    <text evidence="5">The sequence shown here is derived from an EMBL/GenBank/DDBJ whole genome shotgun (WGS) entry which is preliminary data.</text>
</comment>
<evidence type="ECO:0000256" key="1">
    <source>
        <dbReference type="ARBA" id="ARBA00022448"/>
    </source>
</evidence>
<dbReference type="InterPro" id="IPR033872">
    <property type="entry name" value="nsLTP2"/>
</dbReference>
<feature type="chain" id="PRO_5046499627" description="Bifunctional inhibitor/plant lipid transfer protein/seed storage helical domain-containing protein" evidence="3">
    <location>
        <begin position="29"/>
        <end position="95"/>
    </location>
</feature>
<accession>A0ABR2R4Y2</accession>
<dbReference type="Pfam" id="PF00234">
    <property type="entry name" value="Tryp_alpha_amyl"/>
    <property type="match status" value="1"/>
</dbReference>